<dbReference type="EMBL" id="JAGTTL010000027">
    <property type="protein sequence ID" value="KAK6301310.1"/>
    <property type="molecule type" value="Genomic_DNA"/>
</dbReference>
<sequence>MTPCCPQSTWSCCRSSFNSSACGYRTLTCSPDVILCPGPADIDPLSTAPAVLTSECSTPETVKKWNSKATEHGVEF</sequence>
<evidence type="ECO:0000313" key="2">
    <source>
        <dbReference type="Proteomes" id="UP001356427"/>
    </source>
</evidence>
<comment type="caution">
    <text evidence="1">The sequence shown here is derived from an EMBL/GenBank/DDBJ whole genome shotgun (WGS) entry which is preliminary data.</text>
</comment>
<accession>A0AAN8QE74</accession>
<proteinExistence type="predicted"/>
<reference evidence="1 2" key="1">
    <citation type="submission" date="2021-04" db="EMBL/GenBank/DDBJ databases">
        <authorList>
            <person name="De Guttry C."/>
            <person name="Zahm M."/>
            <person name="Klopp C."/>
            <person name="Cabau C."/>
            <person name="Louis A."/>
            <person name="Berthelot C."/>
            <person name="Parey E."/>
            <person name="Roest Crollius H."/>
            <person name="Montfort J."/>
            <person name="Robinson-Rechavi M."/>
            <person name="Bucao C."/>
            <person name="Bouchez O."/>
            <person name="Gislard M."/>
            <person name="Lluch J."/>
            <person name="Milhes M."/>
            <person name="Lampietro C."/>
            <person name="Lopez Roques C."/>
            <person name="Donnadieu C."/>
            <person name="Braasch I."/>
            <person name="Desvignes T."/>
            <person name="Postlethwait J."/>
            <person name="Bobe J."/>
            <person name="Wedekind C."/>
            <person name="Guiguen Y."/>
        </authorList>
    </citation>
    <scope>NUCLEOTIDE SEQUENCE [LARGE SCALE GENOMIC DNA]</scope>
    <source>
        <strain evidence="1">Cs_M1</strain>
        <tissue evidence="1">Blood</tissue>
    </source>
</reference>
<protein>
    <submittedName>
        <fullName evidence="1">Uncharacterized protein</fullName>
    </submittedName>
</protein>
<gene>
    <name evidence="1" type="ORF">J4Q44_G00294080</name>
</gene>
<dbReference type="AlphaFoldDB" id="A0AAN8QE74"/>
<keyword evidence="2" id="KW-1185">Reference proteome</keyword>
<organism evidence="1 2">
    <name type="scientific">Coregonus suidteri</name>
    <dbReference type="NCBI Taxonomy" id="861788"/>
    <lineage>
        <taxon>Eukaryota</taxon>
        <taxon>Metazoa</taxon>
        <taxon>Chordata</taxon>
        <taxon>Craniata</taxon>
        <taxon>Vertebrata</taxon>
        <taxon>Euteleostomi</taxon>
        <taxon>Actinopterygii</taxon>
        <taxon>Neopterygii</taxon>
        <taxon>Teleostei</taxon>
        <taxon>Protacanthopterygii</taxon>
        <taxon>Salmoniformes</taxon>
        <taxon>Salmonidae</taxon>
        <taxon>Coregoninae</taxon>
        <taxon>Coregonus</taxon>
    </lineage>
</organism>
<evidence type="ECO:0000313" key="1">
    <source>
        <dbReference type="EMBL" id="KAK6301310.1"/>
    </source>
</evidence>
<dbReference type="Proteomes" id="UP001356427">
    <property type="component" value="Unassembled WGS sequence"/>
</dbReference>
<name>A0AAN8QE74_9TELE</name>